<evidence type="ECO:0000313" key="1">
    <source>
        <dbReference type="EMBL" id="AMK14836.1"/>
    </source>
</evidence>
<organism evidence="1 3">
    <name type="scientific">Methanobrevibacter olleyae</name>
    <dbReference type="NCBI Taxonomy" id="294671"/>
    <lineage>
        <taxon>Archaea</taxon>
        <taxon>Methanobacteriati</taxon>
        <taxon>Methanobacteriota</taxon>
        <taxon>Methanomada group</taxon>
        <taxon>Methanobacteria</taxon>
        <taxon>Methanobacteriales</taxon>
        <taxon>Methanobacteriaceae</taxon>
        <taxon>Methanobrevibacter</taxon>
    </lineage>
</organism>
<gene>
    <name evidence="2" type="ORF">SAMN02910297_00651</name>
    <name evidence="1" type="ORF">YLM1_0276</name>
</gene>
<dbReference type="PATRIC" id="fig|294671.3.peg.277"/>
<dbReference type="OrthoDB" id="76552at2157"/>
<keyword evidence="3" id="KW-1185">Reference proteome</keyword>
<dbReference type="GeneID" id="28488575"/>
<dbReference type="AlphaFoldDB" id="A0A126QYB5"/>
<dbReference type="RefSeq" id="WP_067145585.1">
    <property type="nucleotide sequence ID" value="NZ_CP014265.1"/>
</dbReference>
<protein>
    <submittedName>
        <fullName evidence="1">Uncharacterized protein</fullName>
    </submittedName>
</protein>
<reference evidence="2" key="4">
    <citation type="submission" date="2016-10" db="EMBL/GenBank/DDBJ databases">
        <authorList>
            <person name="de Groot N.N."/>
        </authorList>
    </citation>
    <scope>NUCLEOTIDE SEQUENCE [LARGE SCALE GENOMIC DNA]</scope>
    <source>
        <strain evidence="2">DSM 16632</strain>
    </source>
</reference>
<name>A0A126QYB5_METOL</name>
<evidence type="ECO:0000313" key="3">
    <source>
        <dbReference type="Proteomes" id="UP000066376"/>
    </source>
</evidence>
<evidence type="ECO:0000313" key="4">
    <source>
        <dbReference type="Proteomes" id="UP000183442"/>
    </source>
</evidence>
<dbReference type="KEGG" id="mol:YLM1_0276"/>
<reference evidence="1 3" key="1">
    <citation type="journal article" date="2016" name="Genome Announc.">
        <title>Draft Genome Sequence of the Rumen Methanogen Methanobrevibacter olleyae YLM1.</title>
        <authorList>
            <person name="Kelly W.J."/>
            <person name="Li D."/>
            <person name="Lambie S.C."/>
            <person name="Cox F."/>
            <person name="Attwood G.T."/>
            <person name="Altermann E."/>
            <person name="Leahy S.C."/>
        </authorList>
    </citation>
    <scope>NUCLEOTIDE SEQUENCE [LARGE SCALE GENOMIC DNA]</scope>
    <source>
        <strain evidence="1 3">YLM1</strain>
    </source>
</reference>
<dbReference type="EMBL" id="FOTL01000007">
    <property type="protein sequence ID" value="SFL35143.1"/>
    <property type="molecule type" value="Genomic_DNA"/>
</dbReference>
<proteinExistence type="predicted"/>
<evidence type="ECO:0000313" key="2">
    <source>
        <dbReference type="EMBL" id="SFL35143.1"/>
    </source>
</evidence>
<dbReference type="Proteomes" id="UP000183442">
    <property type="component" value="Unassembled WGS sequence"/>
</dbReference>
<dbReference type="Proteomes" id="UP000066376">
    <property type="component" value="Chromosome"/>
</dbReference>
<reference evidence="4" key="3">
    <citation type="submission" date="2016-10" db="EMBL/GenBank/DDBJ databases">
        <authorList>
            <person name="Varghese N."/>
        </authorList>
    </citation>
    <scope>NUCLEOTIDE SEQUENCE [LARGE SCALE GENOMIC DNA]</scope>
    <source>
        <strain evidence="4">DSM 16632</strain>
    </source>
</reference>
<sequence length="85" mass="9894">MTNLEKNIEEKLTEVFKSELEKEDFELNYLITDDVITFFFGISEGKELSLDAIEKISSIIDGRFEGSNIVNQEYRYKFNLDPCAD</sequence>
<reference evidence="3" key="2">
    <citation type="submission" date="2016-02" db="EMBL/GenBank/DDBJ databases">
        <title>The draft genome sequence of the rumen methanogen Methanobrevibacter olleyae YLM1.</title>
        <authorList>
            <consortium name="New Zealand Agricultural Greenhouse Gas Research Centre/Pastoral Greenhouse Gas Research Consortium"/>
            <person name="Kelly W.J."/>
            <person name="Li D."/>
            <person name="Lambie S.C."/>
            <person name="Attwood G.T."/>
            <person name="Altermann E."/>
            <person name="Leahy S.C."/>
        </authorList>
    </citation>
    <scope>NUCLEOTIDE SEQUENCE [LARGE SCALE GENOMIC DNA]</scope>
    <source>
        <strain evidence="3">YLM1</strain>
    </source>
</reference>
<dbReference type="EMBL" id="CP014265">
    <property type="protein sequence ID" value="AMK14836.1"/>
    <property type="molecule type" value="Genomic_DNA"/>
</dbReference>
<accession>A0A126QYB5</accession>